<dbReference type="OMA" id="DRFTIDH"/>
<dbReference type="Pfam" id="PF13895">
    <property type="entry name" value="Ig_2"/>
    <property type="match status" value="1"/>
</dbReference>
<reference evidence="5" key="2">
    <citation type="submission" date="2025-09" db="UniProtKB">
        <authorList>
            <consortium name="Ensembl"/>
        </authorList>
    </citation>
    <scope>IDENTIFICATION</scope>
</reference>
<keyword evidence="3" id="KW-1015">Disulfide bond</keyword>
<evidence type="ECO:0000256" key="3">
    <source>
        <dbReference type="ARBA" id="ARBA00023157"/>
    </source>
</evidence>
<comment type="subcellular location">
    <subcellularLocation>
        <location evidence="1">Membrane</location>
        <topology evidence="1">Single-pass membrane protein</topology>
    </subcellularLocation>
</comment>
<dbReference type="GO" id="GO:0016020">
    <property type="term" value="C:membrane"/>
    <property type="evidence" value="ECO:0007669"/>
    <property type="project" value="UniProtKB-SubCell"/>
</dbReference>
<protein>
    <recommendedName>
        <fullName evidence="4">Ig-like domain-containing protein</fullName>
    </recommendedName>
</protein>
<dbReference type="AlphaFoldDB" id="A0A672JZJ8"/>
<reference evidence="5" key="1">
    <citation type="submission" date="2025-08" db="UniProtKB">
        <authorList>
            <consortium name="Ensembl"/>
        </authorList>
    </citation>
    <scope>IDENTIFICATION</scope>
</reference>
<dbReference type="InterPro" id="IPR013783">
    <property type="entry name" value="Ig-like_fold"/>
</dbReference>
<evidence type="ECO:0000256" key="2">
    <source>
        <dbReference type="ARBA" id="ARBA00023136"/>
    </source>
</evidence>
<dbReference type="SUPFAM" id="SSF48726">
    <property type="entry name" value="Immunoglobulin"/>
    <property type="match status" value="2"/>
</dbReference>
<evidence type="ECO:0000313" key="5">
    <source>
        <dbReference type="Ensembl" id="ENSSGRP00000002014.1"/>
    </source>
</evidence>
<accession>A0A672JZJ8</accession>
<dbReference type="PROSITE" id="PS50835">
    <property type="entry name" value="IG_LIKE"/>
    <property type="match status" value="2"/>
</dbReference>
<dbReference type="Ensembl" id="ENSSGRT00000002199.1">
    <property type="protein sequence ID" value="ENSSGRP00000002014.1"/>
    <property type="gene ID" value="ENSSGRG00000001202.1"/>
</dbReference>
<evidence type="ECO:0000313" key="6">
    <source>
        <dbReference type="Proteomes" id="UP000472262"/>
    </source>
</evidence>
<dbReference type="PANTHER" id="PTHR46484:SF8">
    <property type="entry name" value="B-CELL RECEPTOR CD22-LIKE-RELATED"/>
    <property type="match status" value="1"/>
</dbReference>
<dbReference type="SMART" id="SM00409">
    <property type="entry name" value="IG"/>
    <property type="match status" value="1"/>
</dbReference>
<dbReference type="Pfam" id="PF08205">
    <property type="entry name" value="C2-set_2"/>
    <property type="match status" value="1"/>
</dbReference>
<evidence type="ECO:0000259" key="4">
    <source>
        <dbReference type="PROSITE" id="PS50835"/>
    </source>
</evidence>
<organism evidence="5 6">
    <name type="scientific">Sinocyclocheilus grahami</name>
    <name type="common">Dianchi golden-line fish</name>
    <name type="synonym">Barbus grahami</name>
    <dbReference type="NCBI Taxonomy" id="75366"/>
    <lineage>
        <taxon>Eukaryota</taxon>
        <taxon>Metazoa</taxon>
        <taxon>Chordata</taxon>
        <taxon>Craniata</taxon>
        <taxon>Vertebrata</taxon>
        <taxon>Euteleostomi</taxon>
        <taxon>Actinopterygii</taxon>
        <taxon>Neopterygii</taxon>
        <taxon>Teleostei</taxon>
        <taxon>Ostariophysi</taxon>
        <taxon>Cypriniformes</taxon>
        <taxon>Cyprinidae</taxon>
        <taxon>Cyprininae</taxon>
        <taxon>Sinocyclocheilus</taxon>
    </lineage>
</organism>
<dbReference type="InterPro" id="IPR013162">
    <property type="entry name" value="CD80_C2-set"/>
</dbReference>
<dbReference type="InterPro" id="IPR007110">
    <property type="entry name" value="Ig-like_dom"/>
</dbReference>
<keyword evidence="6" id="KW-1185">Reference proteome</keyword>
<dbReference type="Proteomes" id="UP000472262">
    <property type="component" value="Unassembled WGS sequence"/>
</dbReference>
<dbReference type="InParanoid" id="A0A672JZJ8"/>
<proteinExistence type="predicted"/>
<name>A0A672JZJ8_SINGR</name>
<dbReference type="InterPro" id="IPR036179">
    <property type="entry name" value="Ig-like_dom_sf"/>
</dbReference>
<dbReference type="InterPro" id="IPR003599">
    <property type="entry name" value="Ig_sub"/>
</dbReference>
<dbReference type="Gene3D" id="2.60.40.10">
    <property type="entry name" value="Immunoglobulins"/>
    <property type="match status" value="3"/>
</dbReference>
<keyword evidence="2" id="KW-0472">Membrane</keyword>
<evidence type="ECO:0000256" key="1">
    <source>
        <dbReference type="ARBA" id="ARBA00004167"/>
    </source>
</evidence>
<feature type="domain" description="Ig-like" evidence="4">
    <location>
        <begin position="146"/>
        <end position="178"/>
    </location>
</feature>
<sequence length="404" mass="45767">KYNAIYELLILSVSLPKTLNSTSGSCLLIPCLFNISKEKEYILDSSPEATWRRGSLWSLYDTDRFTIDHRSLWSLYDTDRFTIDHRQKEPVMEVVGDLRKKNCTSVMRNLTSLYSDRYYFRIQAENFSVTGTRAVHINVSDSLPKPNVNVPVLREGEEVNLTCTVPAPCPSHPPNVIWAPALGGDVTQRTQLNADGTQTVSAILNFVPSFHHHELKVNCVSIHPLHREDRPLLSHKMVILSVEYPPKETWISLTGLVWLGDKVTLTCQSNANPPAVHRWFKKRADVEEELGISHMLSFTAAQENTGEYICEAQNIYGAMNSTNLQITVSHLGGVMQIFPHRDVDMWVGVRTSLTNFSLYNFTDLLYAPRACNTPKRKENLKSHHMTPLKACDNVIRATNIFPNS</sequence>
<dbReference type="PANTHER" id="PTHR46484">
    <property type="entry name" value="SI:CH211-171H4.5-RELATED"/>
    <property type="match status" value="1"/>
</dbReference>
<feature type="domain" description="Ig-like" evidence="4">
    <location>
        <begin position="246"/>
        <end position="329"/>
    </location>
</feature>